<evidence type="ECO:0000256" key="2">
    <source>
        <dbReference type="SAM" id="MobiDB-lite"/>
    </source>
</evidence>
<feature type="region of interest" description="Disordered" evidence="2">
    <location>
        <begin position="68"/>
        <end position="100"/>
    </location>
</feature>
<proteinExistence type="inferred from homology"/>
<dbReference type="GO" id="GO:0043291">
    <property type="term" value="C:RAVE complex"/>
    <property type="evidence" value="ECO:0007669"/>
    <property type="project" value="TreeGrafter"/>
</dbReference>
<dbReference type="VEuPathDB" id="VectorBase:AATE009375"/>
<dbReference type="EnsemblMetazoa" id="AATE009375-RA">
    <property type="protein sequence ID" value="AATE009375-PA.1"/>
    <property type="gene ID" value="AATE009375"/>
</dbReference>
<evidence type="ECO:0000256" key="3">
    <source>
        <dbReference type="SAM" id="Phobius"/>
    </source>
</evidence>
<feature type="region of interest" description="Disordered" evidence="2">
    <location>
        <begin position="113"/>
        <end position="157"/>
    </location>
</feature>
<evidence type="ECO:0000313" key="4">
    <source>
        <dbReference type="EnsemblMetazoa" id="AATE009375-PA.1"/>
    </source>
</evidence>
<feature type="transmembrane region" description="Helical" evidence="3">
    <location>
        <begin position="12"/>
        <end position="30"/>
    </location>
</feature>
<evidence type="ECO:0000256" key="1">
    <source>
        <dbReference type="ARBA" id="ARBA00005535"/>
    </source>
</evidence>
<sequence length="426" mass="48042">LWNEFRHRKTVLYSLAFAFCSAVFLCSALNRSHYGRYDCESPVILEQKMLRFSGANWFTRPHSRRKSGKRVKVTFSDQLDGDSSSSGTGASSPSPSSTAGQRWRYLESIFGPSRNATNGGNHPASEFSRSSSFRQSNTSYGSGGGGPYNRRPPPQRKVGQKMADCEKEEALNLQVEFEWVLHEEVHSVLKQLHAILVECAHRFPVPLYGNEGKKQDKFVLTAAPEQLKCIVTLTGDSITHADINFKVQRQQQQIQRTSITQDYPWKIQQVQDAANHLQQAINHIDNVDGAYHFKTSDEVLHILGNILGALQRGRTSLVVPRKKPIDELMKSRNMKALSPNLPEDLAISFYIQSHKLIFVAYQLTNFQGTMKFDSCQAECSVPWLNEVLVLFTVALQLCQQLKDKISVFSQYKDFTVGSRSPSALSY</sequence>
<dbReference type="PANTHER" id="PTHR13618">
    <property type="entry name" value="LEUCINE ZIPPER CONTAINING TRANSCRIPTION FACTOR LZF1"/>
    <property type="match status" value="1"/>
</dbReference>
<keyword evidence="3" id="KW-1133">Transmembrane helix</keyword>
<dbReference type="Pfam" id="PF10259">
    <property type="entry name" value="Rogdi_lz"/>
    <property type="match status" value="1"/>
</dbReference>
<protein>
    <submittedName>
        <fullName evidence="4">Uncharacterized protein</fullName>
    </submittedName>
</protein>
<organism evidence="4">
    <name type="scientific">Anopheles atroparvus</name>
    <name type="common">European mosquito</name>
    <dbReference type="NCBI Taxonomy" id="41427"/>
    <lineage>
        <taxon>Eukaryota</taxon>
        <taxon>Metazoa</taxon>
        <taxon>Ecdysozoa</taxon>
        <taxon>Arthropoda</taxon>
        <taxon>Hexapoda</taxon>
        <taxon>Insecta</taxon>
        <taxon>Pterygota</taxon>
        <taxon>Neoptera</taxon>
        <taxon>Endopterygota</taxon>
        <taxon>Diptera</taxon>
        <taxon>Nematocera</taxon>
        <taxon>Culicoidea</taxon>
        <taxon>Culicidae</taxon>
        <taxon>Anophelinae</taxon>
        <taxon>Anopheles</taxon>
    </lineage>
</organism>
<accession>A0A182J162</accession>
<dbReference type="PANTHER" id="PTHR13618:SF1">
    <property type="entry name" value="PROTEIN ROGDI HOMOLOG"/>
    <property type="match status" value="1"/>
</dbReference>
<dbReference type="InterPro" id="IPR028241">
    <property type="entry name" value="RAVE2/Rogdi"/>
</dbReference>
<keyword evidence="3" id="KW-0472">Membrane</keyword>
<feature type="compositionally biased region" description="Low complexity" evidence="2">
    <location>
        <begin position="125"/>
        <end position="140"/>
    </location>
</feature>
<dbReference type="STRING" id="41427.A0A182J162"/>
<keyword evidence="3" id="KW-0812">Transmembrane</keyword>
<reference evidence="4" key="1">
    <citation type="submission" date="2022-08" db="UniProtKB">
        <authorList>
            <consortium name="EnsemblMetazoa"/>
        </authorList>
    </citation>
    <scope>IDENTIFICATION</scope>
    <source>
        <strain evidence="4">EBRO</strain>
    </source>
</reference>
<name>A0A182J162_ANOAO</name>
<dbReference type="AlphaFoldDB" id="A0A182J162"/>
<feature type="compositionally biased region" description="Low complexity" evidence="2">
    <location>
        <begin position="81"/>
        <end position="100"/>
    </location>
</feature>
<comment type="similarity">
    <text evidence="1">Belongs to the rogdi family.</text>
</comment>